<accession>A0A0H3IBR5</accession>
<dbReference type="Proteomes" id="UP000008044">
    <property type="component" value="Chromosome"/>
</dbReference>
<feature type="domain" description="Immunity MXAN-0049 protein" evidence="1">
    <location>
        <begin position="60"/>
        <end position="182"/>
    </location>
</feature>
<organism evidence="2 3">
    <name type="scientific">Pectobacterium parmentieri</name>
    <dbReference type="NCBI Taxonomy" id="1905730"/>
    <lineage>
        <taxon>Bacteria</taxon>
        <taxon>Pseudomonadati</taxon>
        <taxon>Pseudomonadota</taxon>
        <taxon>Gammaproteobacteria</taxon>
        <taxon>Enterobacterales</taxon>
        <taxon>Pectobacteriaceae</taxon>
        <taxon>Pectobacterium</taxon>
    </lineage>
</organism>
<dbReference type="HOGENOM" id="CLU_119997_0_0_6"/>
<dbReference type="InterPro" id="IPR012433">
    <property type="entry name" value="Imm11"/>
</dbReference>
<protein>
    <submittedName>
        <fullName evidence="2">Type III restriction-modification system methylation subunit</fullName>
    </submittedName>
</protein>
<reference evidence="2 3" key="1">
    <citation type="journal article" date="2012" name="J. Bacteriol.">
        <title>Genome sequence of Pectobacterium sp. strain SCC3193.</title>
        <authorList>
            <person name="Koskinen J.P."/>
            <person name="Laine P."/>
            <person name="Niemi O."/>
            <person name="Nykyri J."/>
            <person name="Harjunpaa H."/>
            <person name="Auvinen P."/>
            <person name="Paulin L."/>
            <person name="Pirhonen M."/>
            <person name="Palva T."/>
            <person name="Holm L."/>
        </authorList>
    </citation>
    <scope>NUCLEOTIDE SEQUENCE [LARGE SCALE GENOMIC DNA]</scope>
    <source>
        <strain evidence="2 3">SCC3193</strain>
    </source>
</reference>
<dbReference type="Pfam" id="PF07791">
    <property type="entry name" value="Imm11"/>
    <property type="match status" value="1"/>
</dbReference>
<proteinExistence type="predicted"/>
<dbReference type="AlphaFoldDB" id="A0A0H3IBR5"/>
<dbReference type="RefSeq" id="WP_014701864.1">
    <property type="nucleotide sequence ID" value="NC_017845.1"/>
</dbReference>
<evidence type="ECO:0000259" key="1">
    <source>
        <dbReference type="Pfam" id="PF07791"/>
    </source>
</evidence>
<dbReference type="EMBL" id="CP003415">
    <property type="protein sequence ID" value="AFI92484.1"/>
    <property type="molecule type" value="Genomic_DNA"/>
</dbReference>
<dbReference type="PATRIC" id="fig|1166016.3.peg.4513"/>
<dbReference type="KEGG" id="pec:W5S_4438"/>
<evidence type="ECO:0000313" key="2">
    <source>
        <dbReference type="EMBL" id="AFI92484.1"/>
    </source>
</evidence>
<gene>
    <name evidence="2" type="ordered locus">W5S_4438</name>
</gene>
<dbReference type="eggNOG" id="ENOG5033YDK">
    <property type="taxonomic scope" value="Bacteria"/>
</dbReference>
<name>A0A0H3IBR5_PECPM</name>
<evidence type="ECO:0000313" key="3">
    <source>
        <dbReference type="Proteomes" id="UP000008044"/>
    </source>
</evidence>
<sequence>MSYVMAIEENTYNMLDYIHDKSTDYLLFNEGVSLDGFDLKLIYKAKSKSIFNKIKKFHMLFTTGPELVSRELRSVLECVVPAEIEFFDAEVIYGNERLNGFSVINVIRKINCCNMEESEYELTNFDPNNPTYIFLYTVLLDEIPCNFNVVRCSEQPTSIVVSAEIKSAISNAGLKGITFCKAIDVTYKERTICEKI</sequence>